<protein>
    <submittedName>
        <fullName evidence="1">Uncharacterized protein</fullName>
    </submittedName>
</protein>
<keyword evidence="2" id="KW-1185">Reference proteome</keyword>
<gene>
    <name evidence="1" type="ORF">MUK42_01146</name>
</gene>
<evidence type="ECO:0000313" key="2">
    <source>
        <dbReference type="Proteomes" id="UP001055439"/>
    </source>
</evidence>
<dbReference type="Proteomes" id="UP001055439">
    <property type="component" value="Chromosome 3"/>
</dbReference>
<accession>A0A9E7FCY6</accession>
<dbReference type="EMBL" id="CP097505">
    <property type="protein sequence ID" value="URD93095.1"/>
    <property type="molecule type" value="Genomic_DNA"/>
</dbReference>
<reference evidence="1" key="1">
    <citation type="submission" date="2022-05" db="EMBL/GenBank/DDBJ databases">
        <title>The Musa troglodytarum L. genome provides insights into the mechanism of non-climacteric behaviour and enrichment of carotenoids.</title>
        <authorList>
            <person name="Wang J."/>
        </authorList>
    </citation>
    <scope>NUCLEOTIDE SEQUENCE</scope>
    <source>
        <tissue evidence="1">Leaf</tissue>
    </source>
</reference>
<proteinExistence type="predicted"/>
<name>A0A9E7FCY6_9LILI</name>
<dbReference type="AlphaFoldDB" id="A0A9E7FCY6"/>
<evidence type="ECO:0000313" key="1">
    <source>
        <dbReference type="EMBL" id="URD93095.1"/>
    </source>
</evidence>
<sequence length="120" mass="13543">MRVAHISDGSSHFHRRLFQVGNGDGGKIHIVRTAATHPSTVRCTVCVAKELDVITWIDIINKSRIHGSVRIDMHSAKVEAIGHLPRNRFCFYWEAAFVGCICLRPRDTNTCQSQRRQMSG</sequence>
<organism evidence="1 2">
    <name type="scientific">Musa troglodytarum</name>
    <name type="common">fe'i banana</name>
    <dbReference type="NCBI Taxonomy" id="320322"/>
    <lineage>
        <taxon>Eukaryota</taxon>
        <taxon>Viridiplantae</taxon>
        <taxon>Streptophyta</taxon>
        <taxon>Embryophyta</taxon>
        <taxon>Tracheophyta</taxon>
        <taxon>Spermatophyta</taxon>
        <taxon>Magnoliopsida</taxon>
        <taxon>Liliopsida</taxon>
        <taxon>Zingiberales</taxon>
        <taxon>Musaceae</taxon>
        <taxon>Musa</taxon>
    </lineage>
</organism>